<protein>
    <submittedName>
        <fullName evidence="3">PH domain-containing protein</fullName>
    </submittedName>
</protein>
<evidence type="ECO:0000313" key="4">
    <source>
        <dbReference type="Proteomes" id="UP000460272"/>
    </source>
</evidence>
<name>A0A6P2BZL0_9ACTN</name>
<keyword evidence="1" id="KW-0812">Transmembrane</keyword>
<feature type="transmembrane region" description="Helical" evidence="1">
    <location>
        <begin position="50"/>
        <end position="69"/>
    </location>
</feature>
<proteinExistence type="predicted"/>
<organism evidence="3 4">
    <name type="scientific">Trebonia kvetii</name>
    <dbReference type="NCBI Taxonomy" id="2480626"/>
    <lineage>
        <taxon>Bacteria</taxon>
        <taxon>Bacillati</taxon>
        <taxon>Actinomycetota</taxon>
        <taxon>Actinomycetes</taxon>
        <taxon>Streptosporangiales</taxon>
        <taxon>Treboniaceae</taxon>
        <taxon>Trebonia</taxon>
    </lineage>
</organism>
<evidence type="ECO:0000256" key="1">
    <source>
        <dbReference type="SAM" id="Phobius"/>
    </source>
</evidence>
<feature type="transmembrane region" description="Helical" evidence="1">
    <location>
        <begin position="217"/>
        <end position="237"/>
    </location>
</feature>
<dbReference type="Proteomes" id="UP000460272">
    <property type="component" value="Unassembled WGS sequence"/>
</dbReference>
<keyword evidence="1" id="KW-0472">Membrane</keyword>
<feature type="transmembrane region" description="Helical" evidence="1">
    <location>
        <begin position="23"/>
        <end position="43"/>
    </location>
</feature>
<dbReference type="RefSeq" id="WP_145854007.1">
    <property type="nucleotide sequence ID" value="NZ_RPFW01000003.1"/>
</dbReference>
<evidence type="ECO:0000313" key="3">
    <source>
        <dbReference type="EMBL" id="TVZ04137.1"/>
    </source>
</evidence>
<reference evidence="3 4" key="1">
    <citation type="submission" date="2018-11" db="EMBL/GenBank/DDBJ databases">
        <title>Trebonia kvetii gen.nov., sp.nov., a novel acidophilic actinobacterium, and proposal of the new actinobacterial family Treboniaceae fam. nov.</title>
        <authorList>
            <person name="Rapoport D."/>
            <person name="Sagova-Mareckova M."/>
            <person name="Sedlacek I."/>
            <person name="Provaznik J."/>
            <person name="Kralova S."/>
            <person name="Pavlinic D."/>
            <person name="Benes V."/>
            <person name="Kopecky J."/>
        </authorList>
    </citation>
    <scope>NUCLEOTIDE SEQUENCE [LARGE SCALE GENOMIC DNA]</scope>
    <source>
        <strain evidence="3 4">15Tr583</strain>
    </source>
</reference>
<keyword evidence="1" id="KW-1133">Transmembrane helix</keyword>
<dbReference type="EMBL" id="RPFW01000003">
    <property type="protein sequence ID" value="TVZ04137.1"/>
    <property type="molecule type" value="Genomic_DNA"/>
</dbReference>
<sequence>MAVDGVVNGKDDPGGRQVFRSPAAVAIWWVWVLFAVGNLIDLAVQGRDHLSVVAAFILLLITGVVYVTALRPRVVVTSDGLTVSNPVRDYRVDWAAVAHVDSTDLLRIRCEWREGEGTAKRVIYAWAVHSPRRRQVAAERRAARQARGGGGGYGIGGFGGGRPARGGYGGYGTPPDVPEPASLGVDADLVVATLTTRAEQAREDEPAVRAAAPVSSWYWPAVAAVLIPALALLIAALA</sequence>
<dbReference type="Pfam" id="PF10756">
    <property type="entry name" value="bPH_6"/>
    <property type="match status" value="1"/>
</dbReference>
<keyword evidence="4" id="KW-1185">Reference proteome</keyword>
<dbReference type="AlphaFoldDB" id="A0A6P2BZL0"/>
<feature type="domain" description="Low molecular weight protein antigen 6 PH" evidence="2">
    <location>
        <begin position="71"/>
        <end position="143"/>
    </location>
</feature>
<gene>
    <name evidence="3" type="ORF">EAS64_17205</name>
</gene>
<comment type="caution">
    <text evidence="3">The sequence shown here is derived from an EMBL/GenBank/DDBJ whole genome shotgun (WGS) entry which is preliminary data.</text>
</comment>
<evidence type="ECO:0000259" key="2">
    <source>
        <dbReference type="Pfam" id="PF10756"/>
    </source>
</evidence>
<dbReference type="OrthoDB" id="3819655at2"/>
<dbReference type="InterPro" id="IPR019692">
    <property type="entry name" value="CFP-6_PH"/>
</dbReference>
<accession>A0A6P2BZL0</accession>